<dbReference type="AlphaFoldDB" id="A0A7J5TFN3"/>
<accession>A0A7J5TFN3</accession>
<evidence type="ECO:0000256" key="1">
    <source>
        <dbReference type="SAM" id="MobiDB-lite"/>
    </source>
</evidence>
<reference evidence="3 4" key="1">
    <citation type="journal article" date="2019" name="Nat. Med.">
        <title>A library of human gut bacterial isolates paired with longitudinal multiomics data enables mechanistic microbiome research.</title>
        <authorList>
            <person name="Poyet M."/>
            <person name="Groussin M."/>
            <person name="Gibbons S.M."/>
            <person name="Avila-Pacheco J."/>
            <person name="Jiang X."/>
            <person name="Kearney S.M."/>
            <person name="Perrotta A.R."/>
            <person name="Berdy B."/>
            <person name="Zhao S."/>
            <person name="Lieberman T.D."/>
            <person name="Swanson P.K."/>
            <person name="Smith M."/>
            <person name="Roesemann S."/>
            <person name="Alexander J.E."/>
            <person name="Rich S.A."/>
            <person name="Livny J."/>
            <person name="Vlamakis H."/>
            <person name="Clish C."/>
            <person name="Bullock K."/>
            <person name="Deik A."/>
            <person name="Scott J."/>
            <person name="Pierce K.A."/>
            <person name="Xavier R.J."/>
            <person name="Alm E.J."/>
        </authorList>
    </citation>
    <scope>NUCLEOTIDE SEQUENCE [LARGE SCALE GENOMIC DNA]</scope>
    <source>
        <strain evidence="3 4">BIOML-A2</strain>
    </source>
</reference>
<name>A0A7J5TFN3_9BIFI</name>
<sequence length="77" mass="8721">MRQRKINGKERTVDSTDEELINRLQSYLETIRKTAGWTGERLADELGITKQTVSSLETGKNPDDEDALPCHPHGLQQ</sequence>
<dbReference type="InterPro" id="IPR010982">
    <property type="entry name" value="Lambda_DNA-bd_dom_sf"/>
</dbReference>
<dbReference type="CDD" id="cd00093">
    <property type="entry name" value="HTH_XRE"/>
    <property type="match status" value="1"/>
</dbReference>
<evidence type="ECO:0000259" key="2">
    <source>
        <dbReference type="PROSITE" id="PS50943"/>
    </source>
</evidence>
<dbReference type="InterPro" id="IPR001387">
    <property type="entry name" value="Cro/C1-type_HTH"/>
</dbReference>
<feature type="domain" description="HTH cro/C1-type" evidence="2">
    <location>
        <begin position="28"/>
        <end position="67"/>
    </location>
</feature>
<comment type="caution">
    <text evidence="3">The sequence shown here is derived from an EMBL/GenBank/DDBJ whole genome shotgun (WGS) entry which is preliminary data.</text>
</comment>
<dbReference type="Gene3D" id="1.10.260.40">
    <property type="entry name" value="lambda repressor-like DNA-binding domains"/>
    <property type="match status" value="1"/>
</dbReference>
<dbReference type="EMBL" id="WDPD01000013">
    <property type="protein sequence ID" value="KAB7459565.1"/>
    <property type="molecule type" value="Genomic_DNA"/>
</dbReference>
<organism evidence="3 4">
    <name type="scientific">Bifidobacterium dentium</name>
    <dbReference type="NCBI Taxonomy" id="1689"/>
    <lineage>
        <taxon>Bacteria</taxon>
        <taxon>Bacillati</taxon>
        <taxon>Actinomycetota</taxon>
        <taxon>Actinomycetes</taxon>
        <taxon>Bifidobacteriales</taxon>
        <taxon>Bifidobacteriaceae</taxon>
        <taxon>Bifidobacterium</taxon>
    </lineage>
</organism>
<feature type="region of interest" description="Disordered" evidence="1">
    <location>
        <begin position="53"/>
        <end position="77"/>
    </location>
</feature>
<dbReference type="PROSITE" id="PS50943">
    <property type="entry name" value="HTH_CROC1"/>
    <property type="match status" value="1"/>
</dbReference>
<dbReference type="GO" id="GO:0003677">
    <property type="term" value="F:DNA binding"/>
    <property type="evidence" value="ECO:0007669"/>
    <property type="project" value="InterPro"/>
</dbReference>
<proteinExistence type="predicted"/>
<protein>
    <submittedName>
        <fullName evidence="3">Helix-turn-helix transcriptional regulator</fullName>
    </submittedName>
</protein>
<evidence type="ECO:0000313" key="3">
    <source>
        <dbReference type="EMBL" id="KAB7459565.1"/>
    </source>
</evidence>
<gene>
    <name evidence="3" type="ORF">GBB04_09665</name>
</gene>
<dbReference type="Proteomes" id="UP000429211">
    <property type="component" value="Unassembled WGS sequence"/>
</dbReference>
<dbReference type="SUPFAM" id="SSF47413">
    <property type="entry name" value="lambda repressor-like DNA-binding domains"/>
    <property type="match status" value="1"/>
</dbReference>
<dbReference type="Pfam" id="PF01381">
    <property type="entry name" value="HTH_3"/>
    <property type="match status" value="1"/>
</dbReference>
<evidence type="ECO:0000313" key="4">
    <source>
        <dbReference type="Proteomes" id="UP000429211"/>
    </source>
</evidence>